<dbReference type="EMBL" id="CP134186">
    <property type="protein sequence ID" value="WPB00320.1"/>
    <property type="molecule type" value="Genomic_DNA"/>
</dbReference>
<dbReference type="Proteomes" id="UP000230605">
    <property type="component" value="Chromosome 3"/>
</dbReference>
<evidence type="ECO:0000313" key="4">
    <source>
        <dbReference type="EMBL" id="WPB00320.1"/>
    </source>
</evidence>
<evidence type="ECO:0000259" key="2">
    <source>
        <dbReference type="PROSITE" id="PS50127"/>
    </source>
</evidence>
<evidence type="ECO:0000256" key="1">
    <source>
        <dbReference type="ARBA" id="ARBA00022786"/>
    </source>
</evidence>
<dbReference type="Pfam" id="PF00179">
    <property type="entry name" value="UQ_con"/>
    <property type="match status" value="1"/>
</dbReference>
<dbReference type="InterPro" id="IPR050113">
    <property type="entry name" value="Ub_conjugating_enzyme"/>
</dbReference>
<dbReference type="OrthoDB" id="9973183at2759"/>
<evidence type="ECO:0000313" key="6">
    <source>
        <dbReference type="Proteomes" id="UP001302367"/>
    </source>
</evidence>
<dbReference type="EMBL" id="LKMD01000101">
    <property type="protein sequence ID" value="PIB00120.1"/>
    <property type="molecule type" value="Genomic_DNA"/>
</dbReference>
<dbReference type="CDD" id="cd23812">
    <property type="entry name" value="UBCc_ScPEX4-like"/>
    <property type="match status" value="1"/>
</dbReference>
<sequence length="154" mass="17006">MATKRLIKELDAYNREPSAALTHLAPVSDDDVFQLAAVLRGPEGTAYEGGQWNLLITVPSSYPNTPPEIRFQTPICHPNVNFKTGEICLDLLKTSWTPAYGIVSTLEAIEQLLSAGAEPDSPLNIDIARLMREGDLVGVEALVRFYTYLYAVQR</sequence>
<dbReference type="SUPFAM" id="SSF54495">
    <property type="entry name" value="UBC-like"/>
    <property type="match status" value="1"/>
</dbReference>
<keyword evidence="1" id="KW-0833">Ubl conjugation pathway</keyword>
<feature type="domain" description="UBC core" evidence="2">
    <location>
        <begin position="1"/>
        <end position="152"/>
    </location>
</feature>
<dbReference type="SMART" id="SM00212">
    <property type="entry name" value="UBCc"/>
    <property type="match status" value="1"/>
</dbReference>
<name>A0A2G5I5N5_CERBT</name>
<dbReference type="AlphaFoldDB" id="A0A2G5I5N5"/>
<dbReference type="Gene3D" id="3.10.110.10">
    <property type="entry name" value="Ubiquitin Conjugating Enzyme"/>
    <property type="match status" value="1"/>
</dbReference>
<dbReference type="PANTHER" id="PTHR24067">
    <property type="entry name" value="UBIQUITIN-CONJUGATING ENZYME E2"/>
    <property type="match status" value="1"/>
</dbReference>
<organism evidence="3 5">
    <name type="scientific">Cercospora beticola</name>
    <name type="common">Sugarbeet leaf spot fungus</name>
    <dbReference type="NCBI Taxonomy" id="122368"/>
    <lineage>
        <taxon>Eukaryota</taxon>
        <taxon>Fungi</taxon>
        <taxon>Dikarya</taxon>
        <taxon>Ascomycota</taxon>
        <taxon>Pezizomycotina</taxon>
        <taxon>Dothideomycetes</taxon>
        <taxon>Dothideomycetidae</taxon>
        <taxon>Mycosphaerellales</taxon>
        <taxon>Mycosphaerellaceae</taxon>
        <taxon>Cercospora</taxon>
    </lineage>
</organism>
<evidence type="ECO:0000313" key="5">
    <source>
        <dbReference type="Proteomes" id="UP000230605"/>
    </source>
</evidence>
<gene>
    <name evidence="3" type="ORF">CB0940_03150</name>
    <name evidence="4" type="ORF">RHO25_004939</name>
</gene>
<dbReference type="PROSITE" id="PS50127">
    <property type="entry name" value="UBC_2"/>
    <property type="match status" value="1"/>
</dbReference>
<dbReference type="InterPro" id="IPR000608">
    <property type="entry name" value="UBC"/>
</dbReference>
<protein>
    <submittedName>
        <fullName evidence="3">Ubiquitin-conjugating enzyme E2 16</fullName>
    </submittedName>
</protein>
<keyword evidence="6" id="KW-1185">Reference proteome</keyword>
<evidence type="ECO:0000313" key="3">
    <source>
        <dbReference type="EMBL" id="PIB00120.1"/>
    </source>
</evidence>
<reference evidence="4 6" key="2">
    <citation type="submission" date="2023-09" db="EMBL/GenBank/DDBJ databases">
        <title>Complete-Gapless Cercospora beticola genome.</title>
        <authorList>
            <person name="Wyatt N.A."/>
            <person name="Spanner R.E."/>
            <person name="Bolton M.D."/>
        </authorList>
    </citation>
    <scope>NUCLEOTIDE SEQUENCE [LARGE SCALE GENOMIC DNA]</scope>
    <source>
        <strain evidence="4">Cb09-40</strain>
    </source>
</reference>
<dbReference type="InterPro" id="IPR016135">
    <property type="entry name" value="UBQ-conjugating_enzyme/RWD"/>
</dbReference>
<dbReference type="Proteomes" id="UP001302367">
    <property type="component" value="Chromosome 3"/>
</dbReference>
<reference evidence="3 5" key="1">
    <citation type="submission" date="2015-10" db="EMBL/GenBank/DDBJ databases">
        <title>The cercosporin biosynthetic gene cluster was horizontally transferred to several fungal lineages and shown to be expanded in Cercospora beticola based on microsynteny with recipient genomes.</title>
        <authorList>
            <person name="De Jonge R."/>
            <person name="Ebert M.K."/>
            <person name="Suttle J.C."/>
            <person name="Jurick Ii W.M."/>
            <person name="Secor G.A."/>
            <person name="Thomma B.P."/>
            <person name="Van De Peer Y."/>
            <person name="Bolton M.D."/>
        </authorList>
    </citation>
    <scope>NUCLEOTIDE SEQUENCE [LARGE SCALE GENOMIC DNA]</scope>
    <source>
        <strain evidence="3 5">09-40</strain>
    </source>
</reference>
<accession>A0A2G5I5N5</accession>
<proteinExistence type="predicted"/>